<dbReference type="AlphaFoldDB" id="A0A2P2E6L7"/>
<evidence type="ECO:0000313" key="2">
    <source>
        <dbReference type="EMBL" id="GBF56714.1"/>
    </source>
</evidence>
<dbReference type="InterPro" id="IPR029062">
    <property type="entry name" value="Class_I_gatase-like"/>
</dbReference>
<dbReference type="CDD" id="cd01741">
    <property type="entry name" value="GATase1_1"/>
    <property type="match status" value="1"/>
</dbReference>
<protein>
    <submittedName>
        <fullName evidence="2">GMP synthase [glutamine-hydrolyzing]</fullName>
        <ecNumber evidence="2">6.3.5.2</ecNumber>
    </submittedName>
</protein>
<gene>
    <name evidence="2" type="primary">guaA_1</name>
    <name evidence="2" type="ORF">PbB2_00371</name>
</gene>
<dbReference type="GO" id="GO:0003922">
    <property type="term" value="F:GMP synthase (glutamine-hydrolyzing) activity"/>
    <property type="evidence" value="ECO:0007669"/>
    <property type="project" value="UniProtKB-EC"/>
</dbReference>
<dbReference type="InterPro" id="IPR044992">
    <property type="entry name" value="ChyE-like"/>
</dbReference>
<dbReference type="OrthoDB" id="9813383at2"/>
<dbReference type="InterPro" id="IPR017926">
    <property type="entry name" value="GATASE"/>
</dbReference>
<reference evidence="2 3" key="1">
    <citation type="journal article" date="2018" name="Genome Announc.">
        <title>Draft Genome Sequence of "Candidatus Phycosocius bacilliformis," an Alphaproteobacterial Ectosymbiont of the Hydrocarbon-Producing Green Alga Botryococcus braunii.</title>
        <authorList>
            <person name="Tanabe Y."/>
            <person name="Yamaguchi H."/>
            <person name="Watanabe M.M."/>
        </authorList>
    </citation>
    <scope>NUCLEOTIDE SEQUENCE [LARGE SCALE GENOMIC DNA]</scope>
    <source>
        <strain evidence="2 3">BOTRYCO-2</strain>
    </source>
</reference>
<name>A0A2P2E6L7_9PROT</name>
<dbReference type="PANTHER" id="PTHR42695">
    <property type="entry name" value="GLUTAMINE AMIDOTRANSFERASE YLR126C-RELATED"/>
    <property type="match status" value="1"/>
</dbReference>
<dbReference type="GO" id="GO:0005829">
    <property type="term" value="C:cytosol"/>
    <property type="evidence" value="ECO:0007669"/>
    <property type="project" value="TreeGrafter"/>
</dbReference>
<dbReference type="PANTHER" id="PTHR42695:SF5">
    <property type="entry name" value="GLUTAMINE AMIDOTRANSFERASE YLR126C-RELATED"/>
    <property type="match status" value="1"/>
</dbReference>
<keyword evidence="3" id="KW-1185">Reference proteome</keyword>
<comment type="caution">
    <text evidence="2">The sequence shown here is derived from an EMBL/GenBank/DDBJ whole genome shotgun (WGS) entry which is preliminary data.</text>
</comment>
<evidence type="ECO:0000259" key="1">
    <source>
        <dbReference type="Pfam" id="PF00117"/>
    </source>
</evidence>
<accession>A0A2P2E6L7</accession>
<dbReference type="RefSeq" id="WP_108983873.1">
    <property type="nucleotide sequence ID" value="NZ_BFBR01000001.1"/>
</dbReference>
<dbReference type="PROSITE" id="PS51273">
    <property type="entry name" value="GATASE_TYPE_1"/>
    <property type="match status" value="1"/>
</dbReference>
<dbReference type="SUPFAM" id="SSF52317">
    <property type="entry name" value="Class I glutamine amidotransferase-like"/>
    <property type="match status" value="1"/>
</dbReference>
<feature type="domain" description="Glutamine amidotransferase" evidence="1">
    <location>
        <begin position="56"/>
        <end position="192"/>
    </location>
</feature>
<sequence>MHLTILETGRPPEPIRADFPSYPAMLEGLLSPHIPSLTCETVRVLDGEPLPDPATVEAALITGSPAGVYDDHAWIGPLKTWVRDAGHQGVPQVGICFGHQLMAEAFGGRAHKAPQGWGLGRHSYHVRQSESWMGPTRQRFHLAVSHQDQVLDLPAKARVLAESDFTPFAALIYDHAPALSFQGHPEFCPRFADALIRSRRGTRFAEDLADQALASLNAPLDGPVVAGWIAGFYAHFTQARAAQRGRAAA</sequence>
<keyword evidence="2" id="KW-0436">Ligase</keyword>
<organism evidence="2 3">
    <name type="scientific">Candidatus Phycosocius bacilliformis</name>
    <dbReference type="NCBI Taxonomy" id="1445552"/>
    <lineage>
        <taxon>Bacteria</taxon>
        <taxon>Pseudomonadati</taxon>
        <taxon>Pseudomonadota</taxon>
        <taxon>Alphaproteobacteria</taxon>
        <taxon>Caulobacterales</taxon>
        <taxon>Caulobacterales incertae sedis</taxon>
        <taxon>Candidatus Phycosocius</taxon>
    </lineage>
</organism>
<dbReference type="Gene3D" id="3.40.50.880">
    <property type="match status" value="1"/>
</dbReference>
<dbReference type="Proteomes" id="UP000245086">
    <property type="component" value="Unassembled WGS sequence"/>
</dbReference>
<evidence type="ECO:0000313" key="3">
    <source>
        <dbReference type="Proteomes" id="UP000245086"/>
    </source>
</evidence>
<dbReference type="EMBL" id="BFBR01000001">
    <property type="protein sequence ID" value="GBF56714.1"/>
    <property type="molecule type" value="Genomic_DNA"/>
</dbReference>
<dbReference type="Pfam" id="PF00117">
    <property type="entry name" value="GATase"/>
    <property type="match status" value="1"/>
</dbReference>
<proteinExistence type="predicted"/>
<dbReference type="EC" id="6.3.5.2" evidence="2"/>